<reference evidence="2 3" key="1">
    <citation type="submission" date="2019-08" db="EMBL/GenBank/DDBJ databases">
        <title>Complete genome sequence of Spiroplasma chinense CCH (DSM 19755).</title>
        <authorList>
            <person name="Shen H.-Y."/>
            <person name="Lin Y.-C."/>
            <person name="Chou L."/>
            <person name="Kuo C.-H."/>
        </authorList>
    </citation>
    <scope>NUCLEOTIDE SEQUENCE [LARGE SCALE GENOMIC DNA]</scope>
    <source>
        <strain evidence="2 3">CCH</strain>
    </source>
</reference>
<evidence type="ECO:0000256" key="1">
    <source>
        <dbReference type="SAM" id="Phobius"/>
    </source>
</evidence>
<evidence type="ECO:0000313" key="3">
    <source>
        <dbReference type="Proteomes" id="UP000323144"/>
    </source>
</evidence>
<dbReference type="RefSeq" id="WP_166508356.1">
    <property type="nucleotide sequence ID" value="NZ_CP043026.1"/>
</dbReference>
<dbReference type="Proteomes" id="UP000323144">
    <property type="component" value="Chromosome"/>
</dbReference>
<keyword evidence="1" id="KW-1133">Transmembrane helix</keyword>
<organism evidence="2 3">
    <name type="scientific">Spiroplasma chinense</name>
    <dbReference type="NCBI Taxonomy" id="216932"/>
    <lineage>
        <taxon>Bacteria</taxon>
        <taxon>Bacillati</taxon>
        <taxon>Mycoplasmatota</taxon>
        <taxon>Mollicutes</taxon>
        <taxon>Entomoplasmatales</taxon>
        <taxon>Spiroplasmataceae</taxon>
        <taxon>Spiroplasma</taxon>
    </lineage>
</organism>
<keyword evidence="3" id="KW-1185">Reference proteome</keyword>
<keyword evidence="1" id="KW-0812">Transmembrane</keyword>
<dbReference type="AlphaFoldDB" id="A0A5B9Y4U6"/>
<keyword evidence="1" id="KW-0472">Membrane</keyword>
<sequence>MRKIYGKIDFNIEKVLVKVFDSFYIDFMEGYNTIFVKNQKIKDNLFKTVKISNFNQILNFSNNLRDCNGLFKLKNNCRHFDGMVSAIGKFVLTFIDFYKKVILQIENNKMQENLTTQDEIESLLNIMMKIFKDEVKETVNSELIVNLNKDYGNPFINNDQFFRNLANIENDEFYRVANNPLEHSIKYFEQLSLGIGLHSVIFMMDDNNMEQRLEGYLAYLNLIFIMKIVFTTINIVLIEPRSGFRRNVLDFALQNVWFFSQIEDHTNRFKDRFEIETELILVNAFCKRLRRDVLEPEELETVMYLWNTFTNSHFSSINETDKNIFDYSNYLLKIINKLKIGDHGLENKDSYFNSKIKIHISDLAYELVDYLFKWISVVGLENHLVLSKNQDKYVFESINRLFENLLMELIQETNSMYESELSGHKELEPIMSWLITMDNEDLINKNNVDKVTKLFNNLDFSKLLNLKDILKDLNNPATLFKKENYFLRHYFSGFDKNQETVLEMITNNIIAIMLEFKIFYALKEIYLKDGVNIEKELKIII</sequence>
<protein>
    <submittedName>
        <fullName evidence="2">Uncharacterized protein</fullName>
    </submittedName>
</protein>
<feature type="transmembrane region" description="Helical" evidence="1">
    <location>
        <begin position="216"/>
        <end position="237"/>
    </location>
</feature>
<evidence type="ECO:0000313" key="2">
    <source>
        <dbReference type="EMBL" id="QEH61980.1"/>
    </source>
</evidence>
<dbReference type="EMBL" id="CP043026">
    <property type="protein sequence ID" value="QEH61980.1"/>
    <property type="molecule type" value="Genomic_DNA"/>
</dbReference>
<proteinExistence type="predicted"/>
<name>A0A5B9Y4U6_9MOLU</name>
<gene>
    <name evidence="2" type="ORF">SCHIN_v1c07850</name>
</gene>
<dbReference type="KEGG" id="schi:SCHIN_v1c07850"/>
<accession>A0A5B9Y4U6</accession>